<proteinExistence type="inferred from homology"/>
<dbReference type="AlphaFoldDB" id="A0A0H5Q7J9"/>
<feature type="transmembrane region" description="Helical" evidence="6">
    <location>
        <begin position="80"/>
        <end position="106"/>
    </location>
</feature>
<dbReference type="SUPFAM" id="SSF51306">
    <property type="entry name" value="LexA/Signal peptidase"/>
    <property type="match status" value="1"/>
</dbReference>
<evidence type="ECO:0000256" key="3">
    <source>
        <dbReference type="ARBA" id="ARBA00013208"/>
    </source>
</evidence>
<dbReference type="GO" id="GO:0016020">
    <property type="term" value="C:membrane"/>
    <property type="evidence" value="ECO:0007669"/>
    <property type="project" value="InterPro"/>
</dbReference>
<dbReference type="InterPro" id="IPR019533">
    <property type="entry name" value="Peptidase_S26"/>
</dbReference>
<feature type="domain" description="Peptidase S26" evidence="7">
    <location>
        <begin position="85"/>
        <end position="300"/>
    </location>
</feature>
<feature type="region of interest" description="Disordered" evidence="5">
    <location>
        <begin position="1"/>
        <end position="21"/>
    </location>
</feature>
<reference evidence="8" key="1">
    <citation type="submission" date="2015-06" db="EMBL/GenBank/DDBJ databases">
        <authorList>
            <person name="Joergensen T."/>
        </authorList>
    </citation>
    <scope>NUCLEOTIDE SEQUENCE</scope>
    <source>
        <strain evidence="8">RGRH1807</strain>
    </source>
</reference>
<keyword evidence="6" id="KW-1133">Transmembrane helix</keyword>
<evidence type="ECO:0000256" key="2">
    <source>
        <dbReference type="ARBA" id="ARBA00009370"/>
    </source>
</evidence>
<keyword evidence="4" id="KW-0378">Hydrolase</keyword>
<accession>A0A0H5Q7J9</accession>
<evidence type="ECO:0000256" key="5">
    <source>
        <dbReference type="SAM" id="MobiDB-lite"/>
    </source>
</evidence>
<dbReference type="PANTHER" id="PTHR43390">
    <property type="entry name" value="SIGNAL PEPTIDASE I"/>
    <property type="match status" value="1"/>
</dbReference>
<evidence type="ECO:0000313" key="8">
    <source>
        <dbReference type="EMBL" id="CRY97996.1"/>
    </source>
</evidence>
<comment type="similarity">
    <text evidence="2">Belongs to the peptidase S26 family.</text>
</comment>
<name>A0A0H5Q7J9_9ZZZZ</name>
<comment type="catalytic activity">
    <reaction evidence="1">
        <text>Cleavage of hydrophobic, N-terminal signal or leader sequences from secreted and periplasmic proteins.</text>
        <dbReference type="EC" id="3.4.21.89"/>
    </reaction>
</comment>
<evidence type="ECO:0000256" key="6">
    <source>
        <dbReference type="SAM" id="Phobius"/>
    </source>
</evidence>
<protein>
    <recommendedName>
        <fullName evidence="3">signal peptidase I</fullName>
        <ecNumber evidence="3">3.4.21.89</ecNumber>
    </recommendedName>
</protein>
<dbReference type="EMBL" id="LN854306">
    <property type="protein sequence ID" value="CRY97996.1"/>
    <property type="molecule type" value="Genomic_DNA"/>
</dbReference>
<feature type="domain" description="Peptidase S26" evidence="7">
    <location>
        <begin position="427"/>
        <end position="467"/>
    </location>
</feature>
<dbReference type="PROSITE" id="PS00761">
    <property type="entry name" value="SPASE_I_3"/>
    <property type="match status" value="1"/>
</dbReference>
<dbReference type="PRINTS" id="PR00727">
    <property type="entry name" value="LEADERPTASE"/>
</dbReference>
<dbReference type="GO" id="GO:0006465">
    <property type="term" value="P:signal peptide processing"/>
    <property type="evidence" value="ECO:0007669"/>
    <property type="project" value="InterPro"/>
</dbReference>
<feature type="transmembrane region" description="Helical" evidence="6">
    <location>
        <begin position="37"/>
        <end position="60"/>
    </location>
</feature>
<reference evidence="8" key="2">
    <citation type="submission" date="2015-07" db="EMBL/GenBank/DDBJ databases">
        <title>Plasmids, circular viruses and viroids from rat gut.</title>
        <authorList>
            <person name="Jorgensen T.J."/>
            <person name="Hansen M.A."/>
            <person name="Xu Z."/>
            <person name="Tabak M.A."/>
            <person name="Sorensen S.J."/>
            <person name="Hansen L.H."/>
        </authorList>
    </citation>
    <scope>NUCLEOTIDE SEQUENCE</scope>
    <source>
        <strain evidence="8">RGRH1807</strain>
    </source>
</reference>
<dbReference type="Pfam" id="PF10502">
    <property type="entry name" value="Peptidase_S26"/>
    <property type="match status" value="2"/>
</dbReference>
<dbReference type="CDD" id="cd06530">
    <property type="entry name" value="S26_SPase_I"/>
    <property type="match status" value="1"/>
</dbReference>
<dbReference type="GO" id="GO:0004252">
    <property type="term" value="F:serine-type endopeptidase activity"/>
    <property type="evidence" value="ECO:0007669"/>
    <property type="project" value="InterPro"/>
</dbReference>
<organism evidence="8">
    <name type="scientific">uncultured prokaryote</name>
    <dbReference type="NCBI Taxonomy" id="198431"/>
    <lineage>
        <taxon>unclassified sequences</taxon>
        <taxon>environmental samples</taxon>
    </lineage>
</organism>
<evidence type="ECO:0000256" key="1">
    <source>
        <dbReference type="ARBA" id="ARBA00000677"/>
    </source>
</evidence>
<dbReference type="GO" id="GO:0009003">
    <property type="term" value="F:signal peptidase activity"/>
    <property type="evidence" value="ECO:0007669"/>
    <property type="project" value="UniProtKB-EC"/>
</dbReference>
<dbReference type="Gene3D" id="2.10.109.10">
    <property type="entry name" value="Umud Fragment, subunit A"/>
    <property type="match status" value="2"/>
</dbReference>
<evidence type="ECO:0000256" key="4">
    <source>
        <dbReference type="ARBA" id="ARBA00022801"/>
    </source>
</evidence>
<keyword evidence="6" id="KW-0812">Transmembrane</keyword>
<sequence>MNKYDNGGMAANKKSSAKRRGRHVPTRMDWVKGGVACVLYVVFLVWIRSWWGVIVLPFIFDAYVTKRINWGWWKDLEDPVARFAMSWVDAIVFALVAVYFVNIYFFQNYTIPSSSLEKSLLVGDYLFVSKMSYGPRVPQTPLHAPLCQHTLPMGLGKSYIESLQWDYKRVSPKKVTLNDIVVFNYPAGDTVAYNYQNYDYYRMCKELYMYNKPVPERLDTMSALEQYRFYNRAIQAGSDYVKAHPAQYGKVTWRPVDRRENYVKRCVGLPGQTLEIRDHIIYLDGVANKEPDNVQYNYKVVLKQTLPESLIRELGISEEDLTALRSYGSMPLTAKAKAALEARPDLVESITYDVQNETGFLYPLNARTGWTCDNYGPIWIPAKGETIKLTVENLPVYERPIRIYEGNDLQVSNDGRIIINGKEATEYTFKMDYYWMQGDNRHNSADSRYWGFVPEDHIVGKPLVIWWSVDPDRGGVSSIRWNRLFRLVDNIK</sequence>
<keyword evidence="6" id="KW-0472">Membrane</keyword>
<dbReference type="InterPro" id="IPR036286">
    <property type="entry name" value="LexA/Signal_pep-like_sf"/>
</dbReference>
<evidence type="ECO:0000259" key="7">
    <source>
        <dbReference type="Pfam" id="PF10502"/>
    </source>
</evidence>
<dbReference type="InterPro" id="IPR019758">
    <property type="entry name" value="Pept_S26A_signal_pept_1_CS"/>
</dbReference>
<dbReference type="InterPro" id="IPR000223">
    <property type="entry name" value="Pept_S26A_signal_pept_1"/>
</dbReference>
<dbReference type="PANTHER" id="PTHR43390:SF1">
    <property type="entry name" value="CHLOROPLAST PROCESSING PEPTIDASE"/>
    <property type="match status" value="1"/>
</dbReference>
<dbReference type="EC" id="3.4.21.89" evidence="3"/>